<evidence type="ECO:0000256" key="1">
    <source>
        <dbReference type="SAM" id="MobiDB-lite"/>
    </source>
</evidence>
<evidence type="ECO:0000313" key="3">
    <source>
        <dbReference type="Proteomes" id="UP000184304"/>
    </source>
</evidence>
<organism evidence="2 3">
    <name type="scientific">Aspergillus tubingensis (strain CBS 134.48)</name>
    <dbReference type="NCBI Taxonomy" id="767770"/>
    <lineage>
        <taxon>Eukaryota</taxon>
        <taxon>Fungi</taxon>
        <taxon>Dikarya</taxon>
        <taxon>Ascomycota</taxon>
        <taxon>Pezizomycotina</taxon>
        <taxon>Eurotiomycetes</taxon>
        <taxon>Eurotiomycetidae</taxon>
        <taxon>Eurotiales</taxon>
        <taxon>Aspergillaceae</taxon>
        <taxon>Aspergillus</taxon>
        <taxon>Aspergillus subgen. Circumdati</taxon>
    </lineage>
</organism>
<feature type="non-terminal residue" evidence="2">
    <location>
        <position position="69"/>
    </location>
</feature>
<dbReference type="EMBL" id="KV878203">
    <property type="protein sequence ID" value="OJI84537.1"/>
    <property type="molecule type" value="Genomic_DNA"/>
</dbReference>
<gene>
    <name evidence="2" type="ORF">ASPTUDRAFT_43611</name>
</gene>
<feature type="compositionally biased region" description="Polar residues" evidence="1">
    <location>
        <begin position="1"/>
        <end position="30"/>
    </location>
</feature>
<dbReference type="Proteomes" id="UP000184304">
    <property type="component" value="Unassembled WGS sequence"/>
</dbReference>
<name>A0A1L9N5F4_ASPTC</name>
<reference evidence="3" key="1">
    <citation type="journal article" date="2017" name="Genome Biol.">
        <title>Comparative genomics reveals high biological diversity and specific adaptations in the industrially and medically important fungal genus Aspergillus.</title>
        <authorList>
            <person name="de Vries R.P."/>
            <person name="Riley R."/>
            <person name="Wiebenga A."/>
            <person name="Aguilar-Osorio G."/>
            <person name="Amillis S."/>
            <person name="Uchima C.A."/>
            <person name="Anderluh G."/>
            <person name="Asadollahi M."/>
            <person name="Askin M."/>
            <person name="Barry K."/>
            <person name="Battaglia E."/>
            <person name="Bayram O."/>
            <person name="Benocci T."/>
            <person name="Braus-Stromeyer S.A."/>
            <person name="Caldana C."/>
            <person name="Canovas D."/>
            <person name="Cerqueira G.C."/>
            <person name="Chen F."/>
            <person name="Chen W."/>
            <person name="Choi C."/>
            <person name="Clum A."/>
            <person name="Dos Santos R.A."/>
            <person name="Damasio A.R."/>
            <person name="Diallinas G."/>
            <person name="Emri T."/>
            <person name="Fekete E."/>
            <person name="Flipphi M."/>
            <person name="Freyberg S."/>
            <person name="Gallo A."/>
            <person name="Gournas C."/>
            <person name="Habgood R."/>
            <person name="Hainaut M."/>
            <person name="Harispe M.L."/>
            <person name="Henrissat B."/>
            <person name="Hilden K.S."/>
            <person name="Hope R."/>
            <person name="Hossain A."/>
            <person name="Karabika E."/>
            <person name="Karaffa L."/>
            <person name="Karanyi Z."/>
            <person name="Krasevec N."/>
            <person name="Kuo A."/>
            <person name="Kusch H."/>
            <person name="LaButti K."/>
            <person name="Lagendijk E.L."/>
            <person name="Lapidus A."/>
            <person name="Levasseur A."/>
            <person name="Lindquist E."/>
            <person name="Lipzen A."/>
            <person name="Logrieco A.F."/>
            <person name="MacCabe A."/>
            <person name="Maekelae M.R."/>
            <person name="Malavazi I."/>
            <person name="Melin P."/>
            <person name="Meyer V."/>
            <person name="Mielnichuk N."/>
            <person name="Miskei M."/>
            <person name="Molnar A.P."/>
            <person name="Mule G."/>
            <person name="Ngan C.Y."/>
            <person name="Orejas M."/>
            <person name="Orosz E."/>
            <person name="Ouedraogo J.P."/>
            <person name="Overkamp K.M."/>
            <person name="Park H.-S."/>
            <person name="Perrone G."/>
            <person name="Piumi F."/>
            <person name="Punt P.J."/>
            <person name="Ram A.F."/>
            <person name="Ramon A."/>
            <person name="Rauscher S."/>
            <person name="Record E."/>
            <person name="Riano-Pachon D.M."/>
            <person name="Robert V."/>
            <person name="Roehrig J."/>
            <person name="Ruller R."/>
            <person name="Salamov A."/>
            <person name="Salih N.S."/>
            <person name="Samson R.A."/>
            <person name="Sandor E."/>
            <person name="Sanguinetti M."/>
            <person name="Schuetze T."/>
            <person name="Sepcic K."/>
            <person name="Shelest E."/>
            <person name="Sherlock G."/>
            <person name="Sophianopoulou V."/>
            <person name="Squina F.M."/>
            <person name="Sun H."/>
            <person name="Susca A."/>
            <person name="Todd R.B."/>
            <person name="Tsang A."/>
            <person name="Unkles S.E."/>
            <person name="van de Wiele N."/>
            <person name="van Rossen-Uffink D."/>
            <person name="Oliveira J.V."/>
            <person name="Vesth T.C."/>
            <person name="Visser J."/>
            <person name="Yu J.-H."/>
            <person name="Zhou M."/>
            <person name="Andersen M.R."/>
            <person name="Archer D.B."/>
            <person name="Baker S.E."/>
            <person name="Benoit I."/>
            <person name="Brakhage A.A."/>
            <person name="Braus G.H."/>
            <person name="Fischer R."/>
            <person name="Frisvad J.C."/>
            <person name="Goldman G.H."/>
            <person name="Houbraken J."/>
            <person name="Oakley B."/>
            <person name="Pocsi I."/>
            <person name="Scazzocchio C."/>
            <person name="Seiboth B."/>
            <person name="vanKuyk P.A."/>
            <person name="Wortman J."/>
            <person name="Dyer P.S."/>
            <person name="Grigoriev I.V."/>
        </authorList>
    </citation>
    <scope>NUCLEOTIDE SEQUENCE [LARGE SCALE GENOMIC DNA]</scope>
    <source>
        <strain evidence="3">CBS 134.48</strain>
    </source>
</reference>
<keyword evidence="3" id="KW-1185">Reference proteome</keyword>
<proteinExistence type="predicted"/>
<evidence type="ECO:0000313" key="2">
    <source>
        <dbReference type="EMBL" id="OJI84537.1"/>
    </source>
</evidence>
<accession>A0A1L9N5F4</accession>
<sequence length="69" mass="7935">MPDMYSTLTRNFHSQHTIPRQHPPQLQRSYSFGPHTTEKQSQDPQRSAPIRSDPNIQMPLRSGISVHPS</sequence>
<protein>
    <submittedName>
        <fullName evidence="2">Uncharacterized protein</fullName>
    </submittedName>
</protein>
<dbReference type="VEuPathDB" id="FungiDB:ASPTUDRAFT_43611"/>
<feature type="region of interest" description="Disordered" evidence="1">
    <location>
        <begin position="1"/>
        <end position="69"/>
    </location>
</feature>
<dbReference type="AlphaFoldDB" id="A0A1L9N5F4"/>